<sequence>MRRSFFLYVVVELLAFILLGKWLGFGWTILLYLGLFILGVAIAAWQMRALTVRVLRSRRSPGKLTGDAALSAFGALLVALPGVVTGVVGILFMLPPTRSIARRSMGTALRAKVTRLGGASFIMSSRASDPQVRNIPGWGEVIDHRSEEFGDEGPAGTDNAR</sequence>
<evidence type="ECO:0000313" key="2">
    <source>
        <dbReference type="EMBL" id="PZO99975.1"/>
    </source>
</evidence>
<dbReference type="NCBIfam" id="NF008528">
    <property type="entry name" value="PRK11463.1-2"/>
    <property type="match status" value="1"/>
</dbReference>
<dbReference type="Pfam" id="PF04186">
    <property type="entry name" value="FxsA"/>
    <property type="match status" value="1"/>
</dbReference>
<dbReference type="GO" id="GO:0016020">
    <property type="term" value="C:membrane"/>
    <property type="evidence" value="ECO:0007669"/>
    <property type="project" value="InterPro"/>
</dbReference>
<organism evidence="2 3">
    <name type="scientific">Corynebacterium urealyticum</name>
    <dbReference type="NCBI Taxonomy" id="43771"/>
    <lineage>
        <taxon>Bacteria</taxon>
        <taxon>Bacillati</taxon>
        <taxon>Actinomycetota</taxon>
        <taxon>Actinomycetes</taxon>
        <taxon>Mycobacteriales</taxon>
        <taxon>Corynebacteriaceae</taxon>
        <taxon>Corynebacterium</taxon>
    </lineage>
</organism>
<reference evidence="2 3" key="1">
    <citation type="submission" date="2017-11" db="EMBL/GenBank/DDBJ databases">
        <title>Infants hospitalized years apart are colonized by the same room-sourced microbial strains.</title>
        <authorList>
            <person name="Brooks B."/>
            <person name="Olm M.R."/>
            <person name="Firek B.A."/>
            <person name="Baker R."/>
            <person name="Thomas B.C."/>
            <person name="Morowitz M.J."/>
            <person name="Banfield J.F."/>
        </authorList>
    </citation>
    <scope>NUCLEOTIDE SEQUENCE [LARGE SCALE GENOMIC DNA]</scope>
    <source>
        <strain evidence="2">S2_012_000_R3_87</strain>
    </source>
</reference>
<dbReference type="AlphaFoldDB" id="A0A2W5CYD0"/>
<comment type="caution">
    <text evidence="2">The sequence shown here is derived from an EMBL/GenBank/DDBJ whole genome shotgun (WGS) entry which is preliminary data.</text>
</comment>
<gene>
    <name evidence="2" type="ORF">DI609_07225</name>
</gene>
<dbReference type="RefSeq" id="WP_284845863.1">
    <property type="nucleotide sequence ID" value="NZ_CP136640.1"/>
</dbReference>
<accession>A0A2W5CYD0</accession>
<feature type="transmembrane region" description="Helical" evidence="1">
    <location>
        <begin position="29"/>
        <end position="47"/>
    </location>
</feature>
<dbReference type="EMBL" id="QFNY01000160">
    <property type="protein sequence ID" value="PZO99975.1"/>
    <property type="molecule type" value="Genomic_DNA"/>
</dbReference>
<keyword evidence="1" id="KW-1133">Transmembrane helix</keyword>
<feature type="transmembrane region" description="Helical" evidence="1">
    <location>
        <begin position="68"/>
        <end position="94"/>
    </location>
</feature>
<keyword evidence="1" id="KW-0472">Membrane</keyword>
<evidence type="ECO:0000256" key="1">
    <source>
        <dbReference type="SAM" id="Phobius"/>
    </source>
</evidence>
<name>A0A2W5CYD0_9CORY</name>
<proteinExistence type="predicted"/>
<keyword evidence="1" id="KW-0812">Transmembrane</keyword>
<dbReference type="PANTHER" id="PTHR35335">
    <property type="entry name" value="UPF0716 PROTEIN FXSA"/>
    <property type="match status" value="1"/>
</dbReference>
<evidence type="ECO:0008006" key="4">
    <source>
        <dbReference type="Google" id="ProtNLM"/>
    </source>
</evidence>
<dbReference type="InterPro" id="IPR007313">
    <property type="entry name" value="FxsA"/>
</dbReference>
<dbReference type="Proteomes" id="UP000249451">
    <property type="component" value="Unassembled WGS sequence"/>
</dbReference>
<protein>
    <recommendedName>
        <fullName evidence="4">FxsA family protein</fullName>
    </recommendedName>
</protein>
<evidence type="ECO:0000313" key="3">
    <source>
        <dbReference type="Proteomes" id="UP000249451"/>
    </source>
</evidence>
<dbReference type="PANTHER" id="PTHR35335:SF1">
    <property type="entry name" value="UPF0716 PROTEIN FXSA"/>
    <property type="match status" value="1"/>
</dbReference>
<feature type="transmembrane region" description="Helical" evidence="1">
    <location>
        <begin position="5"/>
        <end position="23"/>
    </location>
</feature>